<feature type="chain" id="PRO_5042833639" evidence="2">
    <location>
        <begin position="22"/>
        <end position="189"/>
    </location>
</feature>
<dbReference type="InterPro" id="IPR018378">
    <property type="entry name" value="C-type_lectin_CS"/>
</dbReference>
<dbReference type="InterPro" id="IPR016186">
    <property type="entry name" value="C-type_lectin-like/link_sf"/>
</dbReference>
<evidence type="ECO:0000313" key="5">
    <source>
        <dbReference type="Proteomes" id="UP001381693"/>
    </source>
</evidence>
<feature type="signal peptide" evidence="2">
    <location>
        <begin position="1"/>
        <end position="21"/>
    </location>
</feature>
<reference evidence="4 5" key="1">
    <citation type="submission" date="2023-11" db="EMBL/GenBank/DDBJ databases">
        <title>Halocaridina rubra genome assembly.</title>
        <authorList>
            <person name="Smith C."/>
        </authorList>
    </citation>
    <scope>NUCLEOTIDE SEQUENCE [LARGE SCALE GENOMIC DNA]</scope>
    <source>
        <strain evidence="4">EP-1</strain>
        <tissue evidence="4">Whole</tissue>
    </source>
</reference>
<dbReference type="PANTHER" id="PTHR21407">
    <property type="entry name" value="RE43931P-RELATED"/>
    <property type="match status" value="1"/>
</dbReference>
<dbReference type="EMBL" id="JAXCGZ010011457">
    <property type="protein sequence ID" value="KAK7074782.1"/>
    <property type="molecule type" value="Genomic_DNA"/>
</dbReference>
<name>A0AAN9A9F6_HALRR</name>
<dbReference type="InterPro" id="IPR001304">
    <property type="entry name" value="C-type_lectin-like"/>
</dbReference>
<dbReference type="SUPFAM" id="SSF56436">
    <property type="entry name" value="C-type lectin-like"/>
    <property type="match status" value="1"/>
</dbReference>
<accession>A0AAN9A9F6</accession>
<evidence type="ECO:0000259" key="3">
    <source>
        <dbReference type="PROSITE" id="PS50041"/>
    </source>
</evidence>
<protein>
    <submittedName>
        <fullName evidence="4">Lectin C-type domain</fullName>
    </submittedName>
</protein>
<sequence length="189" mass="21257">MDSHFQMKLLVIVSLATVASAQFSVQHHSEPFFLKPTNFRRIRSADSGVAVDGTLGISEYHYSWLHDGKKEYIQSEAAAYCNSLGTGWAPVNIESQEENAFVSGVIKSHRLDWLWTGGQKDGSCWKWPSGSSFDGFGWSHTGGFHSPQPDNREGNENCLAILNDFYRDGIKWHDVACYHEKPTICERKA</sequence>
<dbReference type="AlphaFoldDB" id="A0AAN9A9F6"/>
<keyword evidence="1" id="KW-1015">Disulfide bond</keyword>
<proteinExistence type="predicted"/>
<evidence type="ECO:0000256" key="1">
    <source>
        <dbReference type="ARBA" id="ARBA00023157"/>
    </source>
</evidence>
<dbReference type="SMART" id="SM00034">
    <property type="entry name" value="CLECT"/>
    <property type="match status" value="1"/>
</dbReference>
<organism evidence="4 5">
    <name type="scientific">Halocaridina rubra</name>
    <name type="common">Hawaiian red shrimp</name>
    <dbReference type="NCBI Taxonomy" id="373956"/>
    <lineage>
        <taxon>Eukaryota</taxon>
        <taxon>Metazoa</taxon>
        <taxon>Ecdysozoa</taxon>
        <taxon>Arthropoda</taxon>
        <taxon>Crustacea</taxon>
        <taxon>Multicrustacea</taxon>
        <taxon>Malacostraca</taxon>
        <taxon>Eumalacostraca</taxon>
        <taxon>Eucarida</taxon>
        <taxon>Decapoda</taxon>
        <taxon>Pleocyemata</taxon>
        <taxon>Caridea</taxon>
        <taxon>Atyoidea</taxon>
        <taxon>Atyidae</taxon>
        <taxon>Halocaridina</taxon>
    </lineage>
</organism>
<dbReference type="InterPro" id="IPR016187">
    <property type="entry name" value="CTDL_fold"/>
</dbReference>
<evidence type="ECO:0000313" key="4">
    <source>
        <dbReference type="EMBL" id="KAK7074782.1"/>
    </source>
</evidence>
<dbReference type="PROSITE" id="PS50041">
    <property type="entry name" value="C_TYPE_LECTIN_2"/>
    <property type="match status" value="1"/>
</dbReference>
<feature type="domain" description="C-type lectin" evidence="3">
    <location>
        <begin position="75"/>
        <end position="186"/>
    </location>
</feature>
<dbReference type="Proteomes" id="UP001381693">
    <property type="component" value="Unassembled WGS sequence"/>
</dbReference>
<gene>
    <name evidence="4" type="primary">CTLGA1_2</name>
    <name evidence="4" type="ORF">SK128_006780</name>
</gene>
<dbReference type="Pfam" id="PF00059">
    <property type="entry name" value="Lectin_C"/>
    <property type="match status" value="1"/>
</dbReference>
<keyword evidence="5" id="KW-1185">Reference proteome</keyword>
<comment type="caution">
    <text evidence="4">The sequence shown here is derived from an EMBL/GenBank/DDBJ whole genome shotgun (WGS) entry which is preliminary data.</text>
</comment>
<dbReference type="PANTHER" id="PTHR21407:SF1">
    <property type="entry name" value="RE43931P"/>
    <property type="match status" value="1"/>
</dbReference>
<keyword evidence="2" id="KW-0732">Signal</keyword>
<dbReference type="PROSITE" id="PS00615">
    <property type="entry name" value="C_TYPE_LECTIN_1"/>
    <property type="match status" value="1"/>
</dbReference>
<evidence type="ECO:0000256" key="2">
    <source>
        <dbReference type="SAM" id="SignalP"/>
    </source>
</evidence>
<dbReference type="Gene3D" id="3.10.100.10">
    <property type="entry name" value="Mannose-Binding Protein A, subunit A"/>
    <property type="match status" value="1"/>
</dbReference>